<accession>A0A8B6CPU8</accession>
<proteinExistence type="predicted"/>
<comment type="caution">
    <text evidence="3">The sequence shown here is derived from an EMBL/GenBank/DDBJ whole genome shotgun (WGS) entry which is preliminary data.</text>
</comment>
<dbReference type="Pfam" id="PF08434">
    <property type="entry name" value="CLCA"/>
    <property type="match status" value="1"/>
</dbReference>
<evidence type="ECO:0000259" key="2">
    <source>
        <dbReference type="Pfam" id="PF08434"/>
    </source>
</evidence>
<name>A0A8B6CPU8_MYTGA</name>
<organism evidence="3 4">
    <name type="scientific">Mytilus galloprovincialis</name>
    <name type="common">Mediterranean mussel</name>
    <dbReference type="NCBI Taxonomy" id="29158"/>
    <lineage>
        <taxon>Eukaryota</taxon>
        <taxon>Metazoa</taxon>
        <taxon>Spiralia</taxon>
        <taxon>Lophotrochozoa</taxon>
        <taxon>Mollusca</taxon>
        <taxon>Bivalvia</taxon>
        <taxon>Autobranchia</taxon>
        <taxon>Pteriomorphia</taxon>
        <taxon>Mytilida</taxon>
        <taxon>Mytiloidea</taxon>
        <taxon>Mytilidae</taxon>
        <taxon>Mytilinae</taxon>
        <taxon>Mytilus</taxon>
    </lineage>
</organism>
<reference evidence="3" key="1">
    <citation type="submission" date="2018-11" db="EMBL/GenBank/DDBJ databases">
        <authorList>
            <person name="Alioto T."/>
            <person name="Alioto T."/>
        </authorList>
    </citation>
    <scope>NUCLEOTIDE SEQUENCE</scope>
</reference>
<evidence type="ECO:0000256" key="1">
    <source>
        <dbReference type="SAM" id="Phobius"/>
    </source>
</evidence>
<keyword evidence="1" id="KW-1133">Transmembrane helix</keyword>
<protein>
    <recommendedName>
        <fullName evidence="2">Calcium-activated chloride channel N-terminal domain-containing protein</fullName>
    </recommendedName>
</protein>
<dbReference type="AlphaFoldDB" id="A0A8B6CPU8"/>
<keyword evidence="1" id="KW-0812">Transmembrane</keyword>
<sequence length="206" mass="23255">MRVSVTPDNTCIDHSFCVSHLFFKLKMRLFCCVQTIQIIVFGLFIDSVFLTIHIQQNGYKGIVVSISDKVSEDQLLLSTIQTWLTEASHKMYIATKYHVYLKEITIIIPSTWSNNGAYSYISSSIAKNAHVKIGEYPDYKSPFARTYGKCGKEGLFIHFTTDLVKAGDSGGYGNLGKVFSNFSNRGDQFLDQLPENRLVSCAHNRE</sequence>
<feature type="domain" description="Calcium-activated chloride channel N-terminal" evidence="2">
    <location>
        <begin position="52"/>
        <end position="179"/>
    </location>
</feature>
<keyword evidence="4" id="KW-1185">Reference proteome</keyword>
<feature type="transmembrane region" description="Helical" evidence="1">
    <location>
        <begin position="29"/>
        <end position="50"/>
    </location>
</feature>
<keyword evidence="1" id="KW-0472">Membrane</keyword>
<dbReference type="Proteomes" id="UP000596742">
    <property type="component" value="Unassembled WGS sequence"/>
</dbReference>
<evidence type="ECO:0000313" key="3">
    <source>
        <dbReference type="EMBL" id="VDI07293.1"/>
    </source>
</evidence>
<gene>
    <name evidence="3" type="ORF">MGAL_10B019762</name>
</gene>
<evidence type="ECO:0000313" key="4">
    <source>
        <dbReference type="Proteomes" id="UP000596742"/>
    </source>
</evidence>
<dbReference type="OrthoDB" id="10021899at2759"/>
<dbReference type="InterPro" id="IPR013642">
    <property type="entry name" value="CLCA_N"/>
</dbReference>
<dbReference type="EMBL" id="UYJE01002031">
    <property type="protein sequence ID" value="VDI07293.1"/>
    <property type="molecule type" value="Genomic_DNA"/>
</dbReference>